<evidence type="ECO:0000313" key="1">
    <source>
        <dbReference type="EMBL" id="MDA0163937.1"/>
    </source>
</evidence>
<dbReference type="AlphaFoldDB" id="A0A9X3S402"/>
<comment type="caution">
    <text evidence="1">The sequence shown here is derived from an EMBL/GenBank/DDBJ whole genome shotgun (WGS) entry which is preliminary data.</text>
</comment>
<dbReference type="RefSeq" id="WP_270043186.1">
    <property type="nucleotide sequence ID" value="NZ_JAPDOD010000029.1"/>
</dbReference>
<gene>
    <name evidence="1" type="ORF">OM076_26940</name>
</gene>
<sequence>MSAGYSGTPLPKKLGIKPESRVLLLNAPADFALEGVAVVRRATGLADVILSFHTERRDLERRIPVLRQRLEQNGRLWIAWPKKTSKLPTDITENVVREIALANALVDNKVAAISEIWSGLQLVIRVKDRLP</sequence>
<keyword evidence="2" id="KW-1185">Reference proteome</keyword>
<dbReference type="Proteomes" id="UP001149140">
    <property type="component" value="Unassembled WGS sequence"/>
</dbReference>
<reference evidence="1" key="1">
    <citation type="submission" date="2022-10" db="EMBL/GenBank/DDBJ databases">
        <title>The WGS of Solirubrobacter ginsenosidimutans DSM 21036.</title>
        <authorList>
            <person name="Jiang Z."/>
        </authorList>
    </citation>
    <scope>NUCLEOTIDE SEQUENCE</scope>
    <source>
        <strain evidence="1">DSM 21036</strain>
    </source>
</reference>
<protein>
    <submittedName>
        <fullName evidence="1">DUF3052 domain-containing protein</fullName>
    </submittedName>
</protein>
<name>A0A9X3S402_9ACTN</name>
<evidence type="ECO:0000313" key="2">
    <source>
        <dbReference type="Proteomes" id="UP001149140"/>
    </source>
</evidence>
<accession>A0A9X3S402</accession>
<dbReference type="EMBL" id="JAPDOD010000029">
    <property type="protein sequence ID" value="MDA0163937.1"/>
    <property type="molecule type" value="Genomic_DNA"/>
</dbReference>
<proteinExistence type="predicted"/>
<organism evidence="1 2">
    <name type="scientific">Solirubrobacter ginsenosidimutans</name>
    <dbReference type="NCBI Taxonomy" id="490573"/>
    <lineage>
        <taxon>Bacteria</taxon>
        <taxon>Bacillati</taxon>
        <taxon>Actinomycetota</taxon>
        <taxon>Thermoleophilia</taxon>
        <taxon>Solirubrobacterales</taxon>
        <taxon>Solirubrobacteraceae</taxon>
        <taxon>Solirubrobacter</taxon>
    </lineage>
</organism>